<dbReference type="InterPro" id="IPR033128">
    <property type="entry name" value="Adenylosuccin_syn_Lys_AS"/>
</dbReference>
<reference evidence="3 4" key="1">
    <citation type="submission" date="2018-12" db="EMBL/GenBank/DDBJ databases">
        <authorList>
            <person name="Li S."/>
            <person name="Yang R."/>
            <person name="Chen G."/>
            <person name="Zou L."/>
            <person name="Zhang C."/>
            <person name="Chen Y."/>
            <person name="Liu Z."/>
            <person name="Li Y."/>
            <person name="Yan Y."/>
            <person name="Huang M."/>
            <person name="Chen T."/>
        </authorList>
    </citation>
    <scope>NUCLEOTIDE SEQUENCE [LARGE SCALE GENOMIC DNA]</scope>
    <source>
        <strain evidence="3 4">1257</strain>
    </source>
</reference>
<evidence type="ECO:0000256" key="1">
    <source>
        <dbReference type="ARBA" id="ARBA00023134"/>
    </source>
</evidence>
<dbReference type="Proteomes" id="UP000268230">
    <property type="component" value="Chromosome"/>
</dbReference>
<keyword evidence="1" id="KW-0342">GTP-binding</keyword>
<proteinExistence type="predicted"/>
<name>A0A3S8UIT6_9PSED</name>
<dbReference type="AlphaFoldDB" id="A0A3S8UIT6"/>
<dbReference type="EMBL" id="CP034338">
    <property type="protein sequence ID" value="AZL68274.1"/>
    <property type="molecule type" value="Genomic_DNA"/>
</dbReference>
<organism evidence="3 4">
    <name type="scientific">Pseudomonas entomophila</name>
    <dbReference type="NCBI Taxonomy" id="312306"/>
    <lineage>
        <taxon>Bacteria</taxon>
        <taxon>Pseudomonadati</taxon>
        <taxon>Pseudomonadota</taxon>
        <taxon>Gammaproteobacteria</taxon>
        <taxon>Pseudomonadales</taxon>
        <taxon>Pseudomonadaceae</taxon>
        <taxon>Pseudomonas</taxon>
    </lineage>
</organism>
<feature type="active site" evidence="2">
    <location>
        <position position="119"/>
    </location>
</feature>
<dbReference type="KEGG" id="pory:EJA05_11290"/>
<evidence type="ECO:0000256" key="2">
    <source>
        <dbReference type="PROSITE-ProRule" id="PRU10134"/>
    </source>
</evidence>
<dbReference type="GO" id="GO:0005525">
    <property type="term" value="F:GTP binding"/>
    <property type="evidence" value="ECO:0007669"/>
    <property type="project" value="UniProtKB-KW"/>
</dbReference>
<dbReference type="PROSITE" id="PS00513">
    <property type="entry name" value="ADENYLOSUCCIN_SYN_2"/>
    <property type="match status" value="1"/>
</dbReference>
<protein>
    <submittedName>
        <fullName evidence="3">Uncharacterized protein</fullName>
    </submittedName>
</protein>
<dbReference type="OrthoDB" id="6989470at2"/>
<evidence type="ECO:0000313" key="3">
    <source>
        <dbReference type="EMBL" id="AZL68274.1"/>
    </source>
</evidence>
<sequence>MPQELHGIPDALRIELDDFIHNNDFPALYVAYNWGSDNFSSGFPEILALELDFAPVAFNQLSINQVRRVAQWGSLPGWRNVSGEISSTGGAALTKDSPAEMLIACMKPLKGIGPTYQSKLLRFAYPDRFGAIDTRIVRVFGEGDCASKQHAWLSLRADNLNNRWGIPAQQKHWPSDFTLWTAILRYIANRILEACPHPQTFIDAGLRKAGTWTCADVEMALFSFASQHIAGHFPANGPQKVTPCRSLET</sequence>
<accession>A0A3S8UIT6</accession>
<keyword evidence="1" id="KW-0547">Nucleotide-binding</keyword>
<gene>
    <name evidence="3" type="ORF">EJA05_11290</name>
</gene>
<evidence type="ECO:0000313" key="4">
    <source>
        <dbReference type="Proteomes" id="UP000268230"/>
    </source>
</evidence>